<keyword evidence="7" id="KW-0934">Plastid</keyword>
<name>A0A9Q0JJY6_9ROSI</name>
<dbReference type="PANTHER" id="PTHR31155">
    <property type="entry name" value="ACYL- ACYL-CARRIER-PROTEIN DESATURASE-RELATED"/>
    <property type="match status" value="1"/>
</dbReference>
<keyword evidence="12 15" id="KW-0408">Iron</keyword>
<dbReference type="EMBL" id="JAKUCV010001929">
    <property type="protein sequence ID" value="KAJ4844528.1"/>
    <property type="molecule type" value="Genomic_DNA"/>
</dbReference>
<evidence type="ECO:0000256" key="8">
    <source>
        <dbReference type="ARBA" id="ARBA00022723"/>
    </source>
</evidence>
<dbReference type="FunFam" id="1.10.620.20:FF:000002">
    <property type="entry name" value="Stearoyl-[acyl-carrier-protein] 9-desaturase, chloroplastic"/>
    <property type="match status" value="1"/>
</dbReference>
<feature type="binding site" evidence="15">
    <location>
        <position position="198"/>
    </location>
    <ligand>
        <name>Fe cation</name>
        <dbReference type="ChEBI" id="CHEBI:24875"/>
        <label>2</label>
    </ligand>
</feature>
<protein>
    <recommendedName>
        <fullName evidence="18">Acyl-[acyl-carrier-protein] desaturase</fullName>
    </recommendedName>
</protein>
<evidence type="ECO:0000256" key="14">
    <source>
        <dbReference type="ARBA" id="ARBA00023160"/>
    </source>
</evidence>
<feature type="binding site" evidence="15">
    <location>
        <position position="231"/>
    </location>
    <ligand>
        <name>Fe cation</name>
        <dbReference type="ChEBI" id="CHEBI:24875"/>
        <label>2</label>
    </ligand>
</feature>
<accession>A0A9Q0JJY6</accession>
<comment type="cofactor">
    <cofactor evidence="15">
        <name>Fe cation</name>
        <dbReference type="ChEBI" id="CHEBI:24875"/>
    </cofactor>
    <text evidence="15">Binds 2 iron ions per subunit.</text>
</comment>
<dbReference type="Pfam" id="PF03405">
    <property type="entry name" value="FA_desaturase_2"/>
    <property type="match status" value="1"/>
</dbReference>
<keyword evidence="13" id="KW-0443">Lipid metabolism</keyword>
<feature type="binding site" evidence="15">
    <location>
        <position position="107"/>
    </location>
    <ligand>
        <name>Fe cation</name>
        <dbReference type="ChEBI" id="CHEBI:24875"/>
        <label>1</label>
    </ligand>
</feature>
<evidence type="ECO:0000256" key="3">
    <source>
        <dbReference type="ARBA" id="ARBA00004872"/>
    </source>
</evidence>
<evidence type="ECO:0000313" key="17">
    <source>
        <dbReference type="Proteomes" id="UP001141552"/>
    </source>
</evidence>
<dbReference type="GO" id="GO:0009570">
    <property type="term" value="C:chloroplast stroma"/>
    <property type="evidence" value="ECO:0007669"/>
    <property type="project" value="TreeGrafter"/>
</dbReference>
<dbReference type="OrthoDB" id="1924153at2759"/>
<feature type="binding site" evidence="15">
    <location>
        <position position="148"/>
    </location>
    <ligand>
        <name>Fe cation</name>
        <dbReference type="ChEBI" id="CHEBI:24875"/>
        <label>1</label>
    </ligand>
</feature>
<dbReference type="SUPFAM" id="SSF47240">
    <property type="entry name" value="Ferritin-like"/>
    <property type="match status" value="1"/>
</dbReference>
<dbReference type="GO" id="GO:0045300">
    <property type="term" value="F:stearoyl-[ACP] desaturase activity"/>
    <property type="evidence" value="ECO:0007669"/>
    <property type="project" value="InterPro"/>
</dbReference>
<keyword evidence="8 15" id="KW-0479">Metal-binding</keyword>
<keyword evidence="6" id="KW-0150">Chloroplast</keyword>
<dbReference type="GO" id="GO:0006633">
    <property type="term" value="P:fatty acid biosynthetic process"/>
    <property type="evidence" value="ECO:0007669"/>
    <property type="project" value="UniProtKB-KW"/>
</dbReference>
<reference evidence="16" key="2">
    <citation type="journal article" date="2023" name="Plants (Basel)">
        <title>Annotation of the Turnera subulata (Passifloraceae) Draft Genome Reveals the S-Locus Evolved after the Divergence of Turneroideae from Passifloroideae in a Stepwise Manner.</title>
        <authorList>
            <person name="Henning P.M."/>
            <person name="Roalson E.H."/>
            <person name="Mir W."/>
            <person name="McCubbin A.G."/>
            <person name="Shore J.S."/>
        </authorList>
    </citation>
    <scope>NUCLEOTIDE SEQUENCE</scope>
    <source>
        <strain evidence="16">F60SS</strain>
    </source>
</reference>
<reference evidence="16" key="1">
    <citation type="submission" date="2022-02" db="EMBL/GenBank/DDBJ databases">
        <authorList>
            <person name="Henning P.M."/>
            <person name="McCubbin A.G."/>
            <person name="Shore J.S."/>
        </authorList>
    </citation>
    <scope>NUCLEOTIDE SEQUENCE</scope>
    <source>
        <strain evidence="16">F60SS</strain>
        <tissue evidence="16">Leaves</tissue>
    </source>
</reference>
<feature type="binding site" evidence="15">
    <location>
        <position position="145"/>
    </location>
    <ligand>
        <name>Fe cation</name>
        <dbReference type="ChEBI" id="CHEBI:24875"/>
        <label>1</label>
    </ligand>
</feature>
<dbReference type="InterPro" id="IPR012348">
    <property type="entry name" value="RNR-like"/>
</dbReference>
<evidence type="ECO:0000256" key="9">
    <source>
        <dbReference type="ARBA" id="ARBA00022832"/>
    </source>
</evidence>
<keyword evidence="11" id="KW-0560">Oxidoreductase</keyword>
<feature type="binding site" evidence="15">
    <location>
        <position position="145"/>
    </location>
    <ligand>
        <name>Fe cation</name>
        <dbReference type="ChEBI" id="CHEBI:24875"/>
        <label>2</label>
    </ligand>
</feature>
<organism evidence="16 17">
    <name type="scientific">Turnera subulata</name>
    <dbReference type="NCBI Taxonomy" id="218843"/>
    <lineage>
        <taxon>Eukaryota</taxon>
        <taxon>Viridiplantae</taxon>
        <taxon>Streptophyta</taxon>
        <taxon>Embryophyta</taxon>
        <taxon>Tracheophyta</taxon>
        <taxon>Spermatophyta</taxon>
        <taxon>Magnoliopsida</taxon>
        <taxon>eudicotyledons</taxon>
        <taxon>Gunneridae</taxon>
        <taxon>Pentapetalae</taxon>
        <taxon>rosids</taxon>
        <taxon>fabids</taxon>
        <taxon>Malpighiales</taxon>
        <taxon>Passifloraceae</taxon>
        <taxon>Turnera</taxon>
    </lineage>
</organism>
<dbReference type="Gene3D" id="1.10.620.20">
    <property type="entry name" value="Ribonucleotide Reductase, subunit A"/>
    <property type="match status" value="1"/>
</dbReference>
<evidence type="ECO:0000256" key="13">
    <source>
        <dbReference type="ARBA" id="ARBA00023098"/>
    </source>
</evidence>
<evidence type="ECO:0000256" key="12">
    <source>
        <dbReference type="ARBA" id="ARBA00023004"/>
    </source>
</evidence>
<comment type="similarity">
    <text evidence="4">Belongs to the fatty acid desaturase type 2 family.</text>
</comment>
<evidence type="ECO:0000256" key="7">
    <source>
        <dbReference type="ARBA" id="ARBA00022640"/>
    </source>
</evidence>
<keyword evidence="9" id="KW-0276">Fatty acid metabolism</keyword>
<comment type="caution">
    <text evidence="16">The sequence shown here is derived from an EMBL/GenBank/DDBJ whole genome shotgun (WGS) entry which is preliminary data.</text>
</comment>
<evidence type="ECO:0000256" key="6">
    <source>
        <dbReference type="ARBA" id="ARBA00022528"/>
    </source>
</evidence>
<comment type="subcellular location">
    <subcellularLocation>
        <location evidence="2">Plastid</location>
        <location evidence="2">Chloroplast</location>
    </subcellularLocation>
</comment>
<dbReference type="GO" id="GO:0046872">
    <property type="term" value="F:metal ion binding"/>
    <property type="evidence" value="ECO:0007669"/>
    <property type="project" value="UniProtKB-KW"/>
</dbReference>
<evidence type="ECO:0000256" key="15">
    <source>
        <dbReference type="PIRSR" id="PIRSR000346-1"/>
    </source>
</evidence>
<dbReference type="PANTHER" id="PTHR31155:SF27">
    <property type="entry name" value="STEAROYL-[ACYL-CARRIER-PROTEIN] 9-DESATURASE 5, CHLOROPLASTIC"/>
    <property type="match status" value="1"/>
</dbReference>
<dbReference type="CDD" id="cd01050">
    <property type="entry name" value="Acyl_ACP_Desat"/>
    <property type="match status" value="1"/>
</dbReference>
<evidence type="ECO:0000256" key="11">
    <source>
        <dbReference type="ARBA" id="ARBA00023002"/>
    </source>
</evidence>
<proteinExistence type="inferred from homology"/>
<evidence type="ECO:0000256" key="10">
    <source>
        <dbReference type="ARBA" id="ARBA00022946"/>
    </source>
</evidence>
<dbReference type="AlphaFoldDB" id="A0A9Q0JJY6"/>
<evidence type="ECO:0008006" key="18">
    <source>
        <dbReference type="Google" id="ProtNLM"/>
    </source>
</evidence>
<feature type="binding site" evidence="15">
    <location>
        <position position="231"/>
    </location>
    <ligand>
        <name>Fe cation</name>
        <dbReference type="ChEBI" id="CHEBI:24875"/>
        <label>1</label>
    </ligand>
</feature>
<evidence type="ECO:0000256" key="1">
    <source>
        <dbReference type="ARBA" id="ARBA00001954"/>
    </source>
</evidence>
<evidence type="ECO:0000313" key="16">
    <source>
        <dbReference type="EMBL" id="KAJ4844528.1"/>
    </source>
</evidence>
<keyword evidence="14" id="KW-0275">Fatty acid biosynthesis</keyword>
<dbReference type="PIRSF" id="PIRSF000346">
    <property type="entry name" value="Dlt9_acylACP_des"/>
    <property type="match status" value="1"/>
</dbReference>
<dbReference type="InterPro" id="IPR009078">
    <property type="entry name" value="Ferritin-like_SF"/>
</dbReference>
<keyword evidence="17" id="KW-1185">Reference proteome</keyword>
<keyword evidence="10" id="KW-0809">Transit peptide</keyword>
<evidence type="ECO:0000256" key="5">
    <source>
        <dbReference type="ARBA" id="ARBA00022516"/>
    </source>
</evidence>
<evidence type="ECO:0000256" key="2">
    <source>
        <dbReference type="ARBA" id="ARBA00004229"/>
    </source>
</evidence>
<dbReference type="Proteomes" id="UP001141552">
    <property type="component" value="Unassembled WGS sequence"/>
</dbReference>
<keyword evidence="5" id="KW-0444">Lipid biosynthesis</keyword>
<gene>
    <name evidence="16" type="ORF">Tsubulata_026051</name>
</gene>
<feature type="binding site" evidence="15">
    <location>
        <position position="234"/>
    </location>
    <ligand>
        <name>Fe cation</name>
        <dbReference type="ChEBI" id="CHEBI:24875"/>
        <label>2</label>
    </ligand>
</feature>
<evidence type="ECO:0000256" key="4">
    <source>
        <dbReference type="ARBA" id="ARBA00008749"/>
    </source>
</evidence>
<comment type="cofactor">
    <cofactor evidence="1">
        <name>Fe(2+)</name>
        <dbReference type="ChEBI" id="CHEBI:29033"/>
    </cofactor>
</comment>
<sequence length="366" mass="42088">MDCFLRKIYREQGTSKKQVIHRGNKLNFKVTNPISPEKVEIFKSMENWASENVLTLLKPVEKSWQPKDLLPDPTSEEFIEQIQELRERTQEIPDDYLVSLVGNMITEEALPTYQSHFSTMDVFGDSGCSGTSPWAIWIRGWSAEENRHGDLLNKYLYLTGRVDMKQIEKTIHYLIGRGMDVGIGTNPYLLVIYTSIQERATAMAHGNTGNLAMRYGDKHLAKICGTISSDEKRHEAAYTKIAKKLFELDPSETMMALAQICSREKLIFPSHLMYDGEDNDLFTSYSRVSTRIGVYTMAHYIETLEHFVDEWNLEKLTTISSEGRQAQDFVCGLAQRLRMFQERAEERILASHTNGFSWIFNKDIVV</sequence>
<dbReference type="InterPro" id="IPR005067">
    <property type="entry name" value="Fatty_acid_desaturase-2"/>
</dbReference>
<comment type="pathway">
    <text evidence="3">Lipid metabolism; fatty acid metabolism.</text>
</comment>